<gene>
    <name evidence="8" type="ORF">LUZ63_004968</name>
</gene>
<dbReference type="PROSITE" id="PS50066">
    <property type="entry name" value="MADS_BOX_2"/>
    <property type="match status" value="1"/>
</dbReference>
<evidence type="ECO:0000313" key="8">
    <source>
        <dbReference type="EMBL" id="KAJ1696456.1"/>
    </source>
</evidence>
<dbReference type="InterPro" id="IPR033896">
    <property type="entry name" value="MEF2-like_N"/>
</dbReference>
<organism evidence="8 9">
    <name type="scientific">Rhynchospora breviuscula</name>
    <dbReference type="NCBI Taxonomy" id="2022672"/>
    <lineage>
        <taxon>Eukaryota</taxon>
        <taxon>Viridiplantae</taxon>
        <taxon>Streptophyta</taxon>
        <taxon>Embryophyta</taxon>
        <taxon>Tracheophyta</taxon>
        <taxon>Spermatophyta</taxon>
        <taxon>Magnoliopsida</taxon>
        <taxon>Liliopsida</taxon>
        <taxon>Poales</taxon>
        <taxon>Cyperaceae</taxon>
        <taxon>Cyperoideae</taxon>
        <taxon>Rhynchosporeae</taxon>
        <taxon>Rhynchospora</taxon>
    </lineage>
</organism>
<dbReference type="OrthoDB" id="1898716at2759"/>
<evidence type="ECO:0000256" key="4">
    <source>
        <dbReference type="ARBA" id="ARBA00023163"/>
    </source>
</evidence>
<dbReference type="Pfam" id="PF01486">
    <property type="entry name" value="K-box"/>
    <property type="match status" value="1"/>
</dbReference>
<dbReference type="Proteomes" id="UP001151287">
    <property type="component" value="Unassembled WGS sequence"/>
</dbReference>
<dbReference type="PANTHER" id="PTHR48019">
    <property type="entry name" value="SERUM RESPONSE FACTOR HOMOLOG"/>
    <property type="match status" value="1"/>
</dbReference>
<keyword evidence="4" id="KW-0804">Transcription</keyword>
<keyword evidence="9" id="KW-1185">Reference proteome</keyword>
<comment type="subcellular location">
    <subcellularLocation>
        <location evidence="1">Nucleus</location>
    </subcellularLocation>
</comment>
<evidence type="ECO:0000256" key="1">
    <source>
        <dbReference type="ARBA" id="ARBA00004123"/>
    </source>
</evidence>
<keyword evidence="5" id="KW-0539">Nucleus</keyword>
<dbReference type="GO" id="GO:0000977">
    <property type="term" value="F:RNA polymerase II transcription regulatory region sequence-specific DNA binding"/>
    <property type="evidence" value="ECO:0007669"/>
    <property type="project" value="InterPro"/>
</dbReference>
<dbReference type="PRINTS" id="PR00404">
    <property type="entry name" value="MADSDOMAIN"/>
</dbReference>
<dbReference type="AlphaFoldDB" id="A0A9Q0CM06"/>
<sequence>MVRGKVQLKRVENPIYRQISFCKRRAGLLKKARELAVLCDAEIGVIVFSAHGKLYELATNGNMQSLIARYNCTTSGTPGKGSCKTIQPQVAEEHADMLKQQTSLLLKALRYKHGRDGTSDLTFDELEHLEKSLEVWIYHIRSTKMQIFLQQIERLRNQEGILQATNQVLKAKIWNQNWGLLEPNMMMPSTGPYPLNFAYNYCF</sequence>
<proteinExistence type="predicted"/>
<dbReference type="InterPro" id="IPR002100">
    <property type="entry name" value="TF_MADSbox"/>
</dbReference>
<feature type="domain" description="K-box" evidence="7">
    <location>
        <begin position="88"/>
        <end position="179"/>
    </location>
</feature>
<comment type="caution">
    <text evidence="8">The sequence shown here is derived from an EMBL/GenBank/DDBJ whole genome shotgun (WGS) entry which is preliminary data.</text>
</comment>
<evidence type="ECO:0000256" key="2">
    <source>
        <dbReference type="ARBA" id="ARBA00023015"/>
    </source>
</evidence>
<evidence type="ECO:0000256" key="3">
    <source>
        <dbReference type="ARBA" id="ARBA00023125"/>
    </source>
</evidence>
<name>A0A9Q0CM06_9POAL</name>
<dbReference type="GO" id="GO:0045944">
    <property type="term" value="P:positive regulation of transcription by RNA polymerase II"/>
    <property type="evidence" value="ECO:0007669"/>
    <property type="project" value="InterPro"/>
</dbReference>
<reference evidence="8" key="1">
    <citation type="journal article" date="2022" name="Cell">
        <title>Repeat-based holocentromeres influence genome architecture and karyotype evolution.</title>
        <authorList>
            <person name="Hofstatter P.G."/>
            <person name="Thangavel G."/>
            <person name="Lux T."/>
            <person name="Neumann P."/>
            <person name="Vondrak T."/>
            <person name="Novak P."/>
            <person name="Zhang M."/>
            <person name="Costa L."/>
            <person name="Castellani M."/>
            <person name="Scott A."/>
            <person name="Toegelov H."/>
            <person name="Fuchs J."/>
            <person name="Mata-Sucre Y."/>
            <person name="Dias Y."/>
            <person name="Vanzela A.L.L."/>
            <person name="Huettel B."/>
            <person name="Almeida C.C.S."/>
            <person name="Simkova H."/>
            <person name="Souza G."/>
            <person name="Pedrosa-Harand A."/>
            <person name="Macas J."/>
            <person name="Mayer K.F.X."/>
            <person name="Houben A."/>
            <person name="Marques A."/>
        </authorList>
    </citation>
    <scope>NUCLEOTIDE SEQUENCE</scope>
    <source>
        <strain evidence="8">RhyBre1mFocal</strain>
    </source>
</reference>
<dbReference type="GO" id="GO:0003700">
    <property type="term" value="F:DNA-binding transcription factor activity"/>
    <property type="evidence" value="ECO:0007669"/>
    <property type="project" value="InterPro"/>
</dbReference>
<evidence type="ECO:0000313" key="9">
    <source>
        <dbReference type="Proteomes" id="UP001151287"/>
    </source>
</evidence>
<dbReference type="SUPFAM" id="SSF55455">
    <property type="entry name" value="SRF-like"/>
    <property type="match status" value="1"/>
</dbReference>
<protein>
    <recommendedName>
        <fullName evidence="10">Agamous-like MADS-box protein AGL12</fullName>
    </recommendedName>
</protein>
<evidence type="ECO:0000256" key="5">
    <source>
        <dbReference type="ARBA" id="ARBA00023242"/>
    </source>
</evidence>
<dbReference type="EMBL" id="JAMQYH010000002">
    <property type="protein sequence ID" value="KAJ1696456.1"/>
    <property type="molecule type" value="Genomic_DNA"/>
</dbReference>
<dbReference type="InterPro" id="IPR036879">
    <property type="entry name" value="TF_MADSbox_sf"/>
</dbReference>
<evidence type="ECO:0008006" key="10">
    <source>
        <dbReference type="Google" id="ProtNLM"/>
    </source>
</evidence>
<dbReference type="Gene3D" id="3.40.1810.10">
    <property type="entry name" value="Transcription factor, MADS-box"/>
    <property type="match status" value="1"/>
</dbReference>
<dbReference type="GO" id="GO:0005634">
    <property type="term" value="C:nucleus"/>
    <property type="evidence" value="ECO:0007669"/>
    <property type="project" value="UniProtKB-SubCell"/>
</dbReference>
<evidence type="ECO:0000259" key="7">
    <source>
        <dbReference type="PROSITE" id="PS51297"/>
    </source>
</evidence>
<dbReference type="GO" id="GO:0046983">
    <property type="term" value="F:protein dimerization activity"/>
    <property type="evidence" value="ECO:0007669"/>
    <property type="project" value="InterPro"/>
</dbReference>
<dbReference type="Pfam" id="PF00319">
    <property type="entry name" value="SRF-TF"/>
    <property type="match status" value="1"/>
</dbReference>
<dbReference type="CDD" id="cd00265">
    <property type="entry name" value="MADS_MEF2_like"/>
    <property type="match status" value="1"/>
</dbReference>
<evidence type="ECO:0000259" key="6">
    <source>
        <dbReference type="PROSITE" id="PS50066"/>
    </source>
</evidence>
<feature type="domain" description="MADS-box" evidence="6">
    <location>
        <begin position="1"/>
        <end position="61"/>
    </location>
</feature>
<dbReference type="InterPro" id="IPR002487">
    <property type="entry name" value="TF_Kbox"/>
</dbReference>
<dbReference type="PROSITE" id="PS51297">
    <property type="entry name" value="K_BOX"/>
    <property type="match status" value="1"/>
</dbReference>
<dbReference type="InterPro" id="IPR050142">
    <property type="entry name" value="MADS-box/MEF2_TF"/>
</dbReference>
<dbReference type="SMART" id="SM00432">
    <property type="entry name" value="MADS"/>
    <property type="match status" value="1"/>
</dbReference>
<keyword evidence="3" id="KW-0238">DNA-binding</keyword>
<keyword evidence="2" id="KW-0805">Transcription regulation</keyword>
<accession>A0A9Q0CM06</accession>